<organism evidence="1 2">
    <name type="scientific">Pyropia yezoensis</name>
    <name type="common">Susabi-nori</name>
    <name type="synonym">Porphyra yezoensis</name>
    <dbReference type="NCBI Taxonomy" id="2788"/>
    <lineage>
        <taxon>Eukaryota</taxon>
        <taxon>Rhodophyta</taxon>
        <taxon>Bangiophyceae</taxon>
        <taxon>Bangiales</taxon>
        <taxon>Bangiaceae</taxon>
        <taxon>Pyropia</taxon>
    </lineage>
</organism>
<evidence type="ECO:0000313" key="2">
    <source>
        <dbReference type="Proteomes" id="UP000798662"/>
    </source>
</evidence>
<sequence length="629" mass="64982">MTSAAPGAPPPLSPLGAPSPTAASPSSSTTASASWAVKKMRYVVESPPPSDSPGVISALTDVAHLLQRPASTAAGGAPASTSSALTTTDGPTLYNTAATRRSLRTAMEARTLARAASVLSAADDVTASLSALTTDVAAMASLVDDLSQRLAAARSGAAGVVATTSALRDAATEHERCAAASAAFVAAFVLPPEEVAKLEAGIVDAGYLDALRRLEGLHTRSRVLLRAGATGRAALGTLEMAATRREAAYEAVYRALETTALVRSAVAALRARPRLLRLCADEVAAARRAALVGRFLRALTKGGPGGVPRPIELHAHDVLRYTNDMLAWVHQALAGETELIGRLFGEGEEEDGKAGSAHADGEQRRGDGGDGTVDGDGSATDRGAEAPPRSLSSNVLHSIFDSLCRPLRTRLDALLDPPPPVVTTYRLASLIAFYATTLAVHLRPPSALVETLSAAQAATLGAFFASWRERLDAFVADTPPPSSADLSPPPAVSATMRRLGDILATLDASLASDAERDASAALVLDAILTPLRQISERCVYLANCVDAMRTPLEGYPFTAAVVASLDAEAEGYLDEYVHLASEEVLRAVGLADRVAAARSWLAGDASGEVGVAVGFRATDKVATVLTGRL</sequence>
<dbReference type="EMBL" id="CM020618">
    <property type="protein sequence ID" value="KAK1860277.1"/>
    <property type="molecule type" value="Genomic_DNA"/>
</dbReference>
<evidence type="ECO:0000313" key="1">
    <source>
        <dbReference type="EMBL" id="KAK1860277.1"/>
    </source>
</evidence>
<gene>
    <name evidence="1" type="ORF">I4F81_002867</name>
</gene>
<keyword evidence="2" id="KW-1185">Reference proteome</keyword>
<accession>A0ACC3BRY3</accession>
<name>A0ACC3BRY3_PYRYE</name>
<comment type="caution">
    <text evidence="1">The sequence shown here is derived from an EMBL/GenBank/DDBJ whole genome shotgun (WGS) entry which is preliminary data.</text>
</comment>
<proteinExistence type="predicted"/>
<reference evidence="1" key="1">
    <citation type="submission" date="2019-11" db="EMBL/GenBank/DDBJ databases">
        <title>Nori genome reveals adaptations in red seaweeds to the harsh intertidal environment.</title>
        <authorList>
            <person name="Wang D."/>
            <person name="Mao Y."/>
        </authorList>
    </citation>
    <scope>NUCLEOTIDE SEQUENCE</scope>
    <source>
        <tissue evidence="1">Gametophyte</tissue>
    </source>
</reference>
<protein>
    <submittedName>
        <fullName evidence="1">Uncharacterized protein</fullName>
    </submittedName>
</protein>
<dbReference type="Proteomes" id="UP000798662">
    <property type="component" value="Chromosome 1"/>
</dbReference>